<dbReference type="EMBL" id="JAMZMM010000033">
    <property type="protein sequence ID" value="MCP2727950.1"/>
    <property type="molecule type" value="Genomic_DNA"/>
</dbReference>
<evidence type="ECO:0000313" key="1">
    <source>
        <dbReference type="EMBL" id="MCP2727950.1"/>
    </source>
</evidence>
<dbReference type="AlphaFoldDB" id="A0AAE3KKW6"/>
<reference evidence="1" key="1">
    <citation type="submission" date="2022-06" db="EMBL/GenBank/DDBJ databases">
        <title>New cyanobacteria of genus Symplocastrum in benthos of Lake Baikal.</title>
        <authorList>
            <person name="Sorokovikova E."/>
            <person name="Tikhonova I."/>
            <person name="Krasnopeev A."/>
            <person name="Evseev P."/>
            <person name="Gladkikh A."/>
            <person name="Belykh O."/>
        </authorList>
    </citation>
    <scope>NUCLEOTIDE SEQUENCE</scope>
    <source>
        <strain evidence="1">BBK-W-15</strain>
    </source>
</reference>
<gene>
    <name evidence="1" type="ORF">NJ959_05585</name>
</gene>
<evidence type="ECO:0000313" key="2">
    <source>
        <dbReference type="Proteomes" id="UP001204953"/>
    </source>
</evidence>
<sequence length="50" mass="5851">MRLPLIDNELQLLNQPLLEKALKRWEEYFGSITEVDGIPGIYKYGFLVEP</sequence>
<organism evidence="1 2">
    <name type="scientific">Limnofasciculus baicalensis BBK-W-15</name>
    <dbReference type="NCBI Taxonomy" id="2699891"/>
    <lineage>
        <taxon>Bacteria</taxon>
        <taxon>Bacillati</taxon>
        <taxon>Cyanobacteriota</taxon>
        <taxon>Cyanophyceae</taxon>
        <taxon>Coleofasciculales</taxon>
        <taxon>Coleofasciculaceae</taxon>
        <taxon>Limnofasciculus</taxon>
        <taxon>Limnofasciculus baicalensis</taxon>
    </lineage>
</organism>
<keyword evidence="2" id="KW-1185">Reference proteome</keyword>
<proteinExistence type="predicted"/>
<name>A0AAE3KKW6_9CYAN</name>
<accession>A0AAE3KKW6</accession>
<dbReference type="Proteomes" id="UP001204953">
    <property type="component" value="Unassembled WGS sequence"/>
</dbReference>
<protein>
    <submittedName>
        <fullName evidence="1">Uncharacterized protein</fullName>
    </submittedName>
</protein>
<comment type="caution">
    <text evidence="1">The sequence shown here is derived from an EMBL/GenBank/DDBJ whole genome shotgun (WGS) entry which is preliminary data.</text>
</comment>